<dbReference type="AlphaFoldDB" id="A0A5S3X2B9"/>
<dbReference type="InterPro" id="IPR045864">
    <property type="entry name" value="aa-tRNA-synth_II/BPL/LPL"/>
</dbReference>
<protein>
    <recommendedName>
        <fullName evidence="9">Aspartate--tRNA ligase</fullName>
        <ecNumber evidence="9">6.1.1.12</ecNumber>
    </recommendedName>
    <alternativeName>
        <fullName evidence="9">Aspartyl-tRNA synthetase</fullName>
        <shortName evidence="9">AspRS</shortName>
    </alternativeName>
</protein>
<dbReference type="EMBL" id="PNCJ01000012">
    <property type="protein sequence ID" value="TMP37870.1"/>
    <property type="molecule type" value="Genomic_DNA"/>
</dbReference>
<dbReference type="SUPFAM" id="SSF55261">
    <property type="entry name" value="GAD domain-like"/>
    <property type="match status" value="1"/>
</dbReference>
<feature type="region of interest" description="Aspartate" evidence="9">
    <location>
        <begin position="195"/>
        <end position="198"/>
    </location>
</feature>
<evidence type="ECO:0000256" key="8">
    <source>
        <dbReference type="ARBA" id="ARBA00047904"/>
    </source>
</evidence>
<feature type="binding site" evidence="9">
    <location>
        <begin position="534"/>
        <end position="537"/>
    </location>
    <ligand>
        <name>ATP</name>
        <dbReference type="ChEBI" id="CHEBI:30616"/>
    </ligand>
</feature>
<evidence type="ECO:0000256" key="2">
    <source>
        <dbReference type="ARBA" id="ARBA00022490"/>
    </source>
</evidence>
<feature type="binding site" evidence="9">
    <location>
        <position position="171"/>
    </location>
    <ligand>
        <name>L-aspartate</name>
        <dbReference type="ChEBI" id="CHEBI:29991"/>
    </ligand>
</feature>
<dbReference type="InterPro" id="IPR004365">
    <property type="entry name" value="NA-bd_OB_tRNA"/>
</dbReference>
<dbReference type="OrthoDB" id="9802326at2"/>
<dbReference type="GO" id="GO:0004815">
    <property type="term" value="F:aspartate-tRNA ligase activity"/>
    <property type="evidence" value="ECO:0007669"/>
    <property type="project" value="UniProtKB-UniRule"/>
</dbReference>
<evidence type="ECO:0000256" key="5">
    <source>
        <dbReference type="ARBA" id="ARBA00022840"/>
    </source>
</evidence>
<dbReference type="InterPro" id="IPR047089">
    <property type="entry name" value="Asp-tRNA-ligase_1_N"/>
</dbReference>
<keyword evidence="5 9" id="KW-0067">ATP-binding</keyword>
<evidence type="ECO:0000256" key="7">
    <source>
        <dbReference type="ARBA" id="ARBA00023146"/>
    </source>
</evidence>
<dbReference type="Pfam" id="PF02938">
    <property type="entry name" value="GAD"/>
    <property type="match status" value="1"/>
</dbReference>
<dbReference type="InterPro" id="IPR029351">
    <property type="entry name" value="GAD_dom"/>
</dbReference>
<keyword evidence="6 9" id="KW-0648">Protein biosynthesis</keyword>
<comment type="catalytic activity">
    <reaction evidence="8 9">
        <text>tRNA(Asp) + L-aspartate + ATP = L-aspartyl-tRNA(Asp) + AMP + diphosphate</text>
        <dbReference type="Rhea" id="RHEA:19649"/>
        <dbReference type="Rhea" id="RHEA-COMP:9660"/>
        <dbReference type="Rhea" id="RHEA-COMP:9678"/>
        <dbReference type="ChEBI" id="CHEBI:29991"/>
        <dbReference type="ChEBI" id="CHEBI:30616"/>
        <dbReference type="ChEBI" id="CHEBI:33019"/>
        <dbReference type="ChEBI" id="CHEBI:78442"/>
        <dbReference type="ChEBI" id="CHEBI:78516"/>
        <dbReference type="ChEBI" id="CHEBI:456215"/>
        <dbReference type="EC" id="6.1.1.12"/>
    </reaction>
</comment>
<evidence type="ECO:0000256" key="1">
    <source>
        <dbReference type="ARBA" id="ARBA00006303"/>
    </source>
</evidence>
<dbReference type="CDD" id="cd04317">
    <property type="entry name" value="EcAspRS_like_N"/>
    <property type="match status" value="1"/>
</dbReference>
<comment type="caution">
    <text evidence="9">Lacks conserved residue(s) required for the propagation of feature annotation.</text>
</comment>
<dbReference type="PANTHER" id="PTHR22594:SF5">
    <property type="entry name" value="ASPARTATE--TRNA LIGASE, MITOCHONDRIAL"/>
    <property type="match status" value="1"/>
</dbReference>
<feature type="binding site" evidence="9">
    <location>
        <begin position="217"/>
        <end position="219"/>
    </location>
    <ligand>
        <name>ATP</name>
        <dbReference type="ChEBI" id="CHEBI:30616"/>
    </ligand>
</feature>
<dbReference type="HAMAP" id="MF_00044">
    <property type="entry name" value="Asp_tRNA_synth_type1"/>
    <property type="match status" value="1"/>
</dbReference>
<dbReference type="NCBIfam" id="NF001750">
    <property type="entry name" value="PRK00476.1"/>
    <property type="match status" value="1"/>
</dbReference>
<feature type="binding site" evidence="9">
    <location>
        <position position="448"/>
    </location>
    <ligand>
        <name>L-aspartate</name>
        <dbReference type="ChEBI" id="CHEBI:29991"/>
    </ligand>
</feature>
<evidence type="ECO:0000313" key="12">
    <source>
        <dbReference type="Proteomes" id="UP000306719"/>
    </source>
</evidence>
<dbReference type="GO" id="GO:0003676">
    <property type="term" value="F:nucleic acid binding"/>
    <property type="evidence" value="ECO:0007669"/>
    <property type="project" value="InterPro"/>
</dbReference>
<feature type="binding site" evidence="9">
    <location>
        <position position="482"/>
    </location>
    <ligand>
        <name>ATP</name>
        <dbReference type="ChEBI" id="CHEBI:30616"/>
    </ligand>
</feature>
<evidence type="ECO:0000259" key="10">
    <source>
        <dbReference type="PROSITE" id="PS50862"/>
    </source>
</evidence>
<dbReference type="SUPFAM" id="SSF55681">
    <property type="entry name" value="Class II aaRS and biotin synthetases"/>
    <property type="match status" value="1"/>
</dbReference>
<dbReference type="InterPro" id="IPR004364">
    <property type="entry name" value="Aa-tRNA-synt_II"/>
</dbReference>
<dbReference type="Proteomes" id="UP000306719">
    <property type="component" value="Unassembled WGS sequence"/>
</dbReference>
<dbReference type="Pfam" id="PF00152">
    <property type="entry name" value="tRNA-synt_2"/>
    <property type="match status" value="1"/>
</dbReference>
<feature type="binding site" evidence="9">
    <location>
        <position position="217"/>
    </location>
    <ligand>
        <name>L-aspartate</name>
        <dbReference type="ChEBI" id="CHEBI:29991"/>
    </ligand>
</feature>
<comment type="subunit">
    <text evidence="9">Homodimer.</text>
</comment>
<comment type="caution">
    <text evidence="11">The sequence shown here is derived from an EMBL/GenBank/DDBJ whole genome shotgun (WGS) entry which is preliminary data.</text>
</comment>
<evidence type="ECO:0000256" key="6">
    <source>
        <dbReference type="ARBA" id="ARBA00022917"/>
    </source>
</evidence>
<dbReference type="InterPro" id="IPR047090">
    <property type="entry name" value="AspRS_core"/>
</dbReference>
<dbReference type="RefSeq" id="WP_138544349.1">
    <property type="nucleotide sequence ID" value="NZ_PNCJ01000012.1"/>
</dbReference>
<dbReference type="SUPFAM" id="SSF50249">
    <property type="entry name" value="Nucleic acid-binding proteins"/>
    <property type="match status" value="1"/>
</dbReference>
<feature type="binding site" evidence="9">
    <location>
        <position position="489"/>
    </location>
    <ligand>
        <name>L-aspartate</name>
        <dbReference type="ChEBI" id="CHEBI:29991"/>
    </ligand>
</feature>
<dbReference type="InterPro" id="IPR006195">
    <property type="entry name" value="aa-tRNA-synth_II"/>
</dbReference>
<keyword evidence="2 9" id="KW-0963">Cytoplasm</keyword>
<dbReference type="NCBIfam" id="TIGR00459">
    <property type="entry name" value="aspS_bact"/>
    <property type="match status" value="1"/>
</dbReference>
<reference evidence="11 12" key="1">
    <citation type="submission" date="2018-01" db="EMBL/GenBank/DDBJ databases">
        <authorList>
            <person name="Paulsen S."/>
            <person name="Gram L.K."/>
        </authorList>
    </citation>
    <scope>NUCLEOTIDE SEQUENCE [LARGE SCALE GENOMIC DNA]</scope>
    <source>
        <strain evidence="11 12">S2599</strain>
    </source>
</reference>
<gene>
    <name evidence="9" type="primary">aspS</name>
    <name evidence="11" type="ORF">CWB98_07895</name>
</gene>
<proteinExistence type="inferred from homology"/>
<dbReference type="GO" id="GO:0006422">
    <property type="term" value="P:aspartyl-tRNA aminoacylation"/>
    <property type="evidence" value="ECO:0007669"/>
    <property type="project" value="UniProtKB-UniRule"/>
</dbReference>
<keyword evidence="7 9" id="KW-0030">Aminoacyl-tRNA synthetase</keyword>
<dbReference type="EC" id="6.1.1.12" evidence="9"/>
<dbReference type="InterPro" id="IPR004115">
    <property type="entry name" value="GAD-like_sf"/>
</dbReference>
<dbReference type="CDD" id="cd00777">
    <property type="entry name" value="AspRS_core"/>
    <property type="match status" value="1"/>
</dbReference>
<dbReference type="GO" id="GO:0005737">
    <property type="term" value="C:cytoplasm"/>
    <property type="evidence" value="ECO:0007669"/>
    <property type="project" value="UniProtKB-SubCell"/>
</dbReference>
<comment type="subcellular location">
    <subcellularLocation>
        <location evidence="9">Cytoplasm</location>
    </subcellularLocation>
</comment>
<dbReference type="InterPro" id="IPR002312">
    <property type="entry name" value="Asp/Asn-tRNA-synth_IIb"/>
</dbReference>
<evidence type="ECO:0000256" key="4">
    <source>
        <dbReference type="ARBA" id="ARBA00022741"/>
    </source>
</evidence>
<dbReference type="Gene3D" id="2.40.50.140">
    <property type="entry name" value="Nucleic acid-binding proteins"/>
    <property type="match status" value="1"/>
</dbReference>
<comment type="similarity">
    <text evidence="1 9">Belongs to the class-II aminoacyl-tRNA synthetase family. Type 1 subfamily.</text>
</comment>
<comment type="function">
    <text evidence="9">Catalyzes the attachment of L-aspartate to tRNA(Asp) in a two-step reaction: L-aspartate is first activated by ATP to form Asp-AMP and then transferred to the acceptor end of tRNA(Asp).</text>
</comment>
<dbReference type="Gene3D" id="3.30.930.10">
    <property type="entry name" value="Bira Bifunctional Protein, Domain 2"/>
    <property type="match status" value="1"/>
</dbReference>
<feature type="domain" description="Aminoacyl-transfer RNA synthetases class-II family profile" evidence="10">
    <location>
        <begin position="146"/>
        <end position="555"/>
    </location>
</feature>
<sequence>MRSIYCGKLNKDHVGQEVELCGWINKRRDLGGLIFIDLRDREGLVQVVFDPEVEGLMDVANTLRQEFCVQVTGTVRARPESQINQDMATGEVEILGTGLTIINRAEPLPLDFNQENSEERRLTYRYLDLRRLEMSDRIKLRAKASSFVRRFLDSNDFLDIETPVLTKATPEGARDYLVPSRVHKGSFYALPQSPQLFKQLLMMSGFDRYYQIVKCFRDEDLRADRQPEFTQIDLETSFMTSAQVRDITERLICEMWQELLDVDLGQFPVMSYEEAMRRYGSDKPDLRNPLELIDVADLVKDVEFKVLAGPANDEKGRVAVLTVPGGASLSRKQIDEYTKFVGIYGAKGLAWMKVNDLDAGLEGIQSPIAKFLNEAVIKGILERTNAQTGDIILFGADKRNVVNEAMGALRLKVGLDLELTNLGQWAPLWVVDFPMFEEDDEGNLHAVHHPFTAPKDISAAELEANPAGAISDAYDMVLNGYEVGGGSVRIHNNDMQQAAFRILGIDEQEQQDKFGFLLDALKYGTPPHAGLAFGLDRLVMLLCGTDNIRDVIAFPKTTQASCLMTNAPSVANPDALKELAVTVTAQQKDAD</sequence>
<evidence type="ECO:0000256" key="3">
    <source>
        <dbReference type="ARBA" id="ARBA00022598"/>
    </source>
</evidence>
<name>A0A5S3X2B9_9GAMM</name>
<evidence type="ECO:0000313" key="11">
    <source>
        <dbReference type="EMBL" id="TMP37870.1"/>
    </source>
</evidence>
<dbReference type="InterPro" id="IPR012340">
    <property type="entry name" value="NA-bd_OB-fold"/>
</dbReference>
<evidence type="ECO:0000256" key="9">
    <source>
        <dbReference type="HAMAP-Rule" id="MF_00044"/>
    </source>
</evidence>
<feature type="binding site" evidence="9">
    <location>
        <position position="226"/>
    </location>
    <ligand>
        <name>ATP</name>
        <dbReference type="ChEBI" id="CHEBI:30616"/>
    </ligand>
</feature>
<reference evidence="12" key="2">
    <citation type="submission" date="2019-06" db="EMBL/GenBank/DDBJ databases">
        <title>Co-occurence of chitin degradation, pigmentation and bioactivity in marine Pseudoalteromonas.</title>
        <authorList>
            <person name="Sonnenschein E.C."/>
            <person name="Bech P.K."/>
        </authorList>
    </citation>
    <scope>NUCLEOTIDE SEQUENCE [LARGE SCALE GENOMIC DNA]</scope>
    <source>
        <strain evidence="12">S2599</strain>
    </source>
</reference>
<dbReference type="Gene3D" id="3.30.1360.30">
    <property type="entry name" value="GAD-like domain"/>
    <property type="match status" value="1"/>
</dbReference>
<dbReference type="FunFam" id="2.40.50.140:FF:000080">
    <property type="entry name" value="Aspartate--tRNA ligase"/>
    <property type="match status" value="1"/>
</dbReference>
<accession>A0A5S3X2B9</accession>
<dbReference type="PRINTS" id="PR01042">
    <property type="entry name" value="TRNASYNTHASP"/>
</dbReference>
<dbReference type="InterPro" id="IPR004524">
    <property type="entry name" value="Asp-tRNA-ligase_1"/>
</dbReference>
<dbReference type="Pfam" id="PF01336">
    <property type="entry name" value="tRNA_anti-codon"/>
    <property type="match status" value="1"/>
</dbReference>
<dbReference type="GO" id="GO:0005524">
    <property type="term" value="F:ATP binding"/>
    <property type="evidence" value="ECO:0007669"/>
    <property type="project" value="UniProtKB-UniRule"/>
</dbReference>
<keyword evidence="4 9" id="KW-0547">Nucleotide-binding</keyword>
<dbReference type="PANTHER" id="PTHR22594">
    <property type="entry name" value="ASPARTYL/LYSYL-TRNA SYNTHETASE"/>
    <property type="match status" value="1"/>
</dbReference>
<keyword evidence="3 9" id="KW-0436">Ligase</keyword>
<organism evidence="11 12">
    <name type="scientific">Pseudoalteromonas rubra</name>
    <dbReference type="NCBI Taxonomy" id="43658"/>
    <lineage>
        <taxon>Bacteria</taxon>
        <taxon>Pseudomonadati</taxon>
        <taxon>Pseudomonadota</taxon>
        <taxon>Gammaproteobacteria</taxon>
        <taxon>Alteromonadales</taxon>
        <taxon>Pseudoalteromonadaceae</taxon>
        <taxon>Pseudoalteromonas</taxon>
    </lineage>
</organism>
<dbReference type="PROSITE" id="PS50862">
    <property type="entry name" value="AA_TRNA_LIGASE_II"/>
    <property type="match status" value="1"/>
</dbReference>